<dbReference type="EMBL" id="ML976989">
    <property type="protein sequence ID" value="KAF1957520.1"/>
    <property type="molecule type" value="Genomic_DNA"/>
</dbReference>
<keyword evidence="9" id="KW-0807">Transducer</keyword>
<comment type="subcellular location">
    <subcellularLocation>
        <location evidence="1">Membrane</location>
        <topology evidence="1">Multi-pass membrane protein</topology>
    </subcellularLocation>
</comment>
<evidence type="ECO:0000256" key="3">
    <source>
        <dbReference type="ARBA" id="ARBA00022507"/>
    </source>
</evidence>
<dbReference type="GO" id="GO:0005886">
    <property type="term" value="C:plasma membrane"/>
    <property type="evidence" value="ECO:0007669"/>
    <property type="project" value="TreeGrafter"/>
</dbReference>
<name>A0A6A5TZM9_9PLEO</name>
<keyword evidence="5 11" id="KW-1133">Transmembrane helix</keyword>
<dbReference type="Pfam" id="PF02076">
    <property type="entry name" value="STE3"/>
    <property type="match status" value="1"/>
</dbReference>
<keyword evidence="13" id="KW-1185">Reference proteome</keyword>
<accession>A0A6A5TZM9</accession>
<feature type="compositionally biased region" description="Polar residues" evidence="10">
    <location>
        <begin position="372"/>
        <end position="393"/>
    </location>
</feature>
<evidence type="ECO:0000256" key="9">
    <source>
        <dbReference type="ARBA" id="ARBA00023224"/>
    </source>
</evidence>
<feature type="transmembrane region" description="Helical" evidence="11">
    <location>
        <begin position="20"/>
        <end position="40"/>
    </location>
</feature>
<dbReference type="GO" id="GO:0004932">
    <property type="term" value="F:mating-type factor pheromone receptor activity"/>
    <property type="evidence" value="ECO:0007669"/>
    <property type="project" value="InterPro"/>
</dbReference>
<feature type="transmembrane region" description="Helical" evidence="11">
    <location>
        <begin position="228"/>
        <end position="251"/>
    </location>
</feature>
<dbReference type="PANTHER" id="PTHR28097">
    <property type="entry name" value="PHEROMONE A FACTOR RECEPTOR"/>
    <property type="match status" value="1"/>
</dbReference>
<dbReference type="AlphaFoldDB" id="A0A6A5TZM9"/>
<reference evidence="12" key="1">
    <citation type="journal article" date="2020" name="Stud. Mycol.">
        <title>101 Dothideomycetes genomes: a test case for predicting lifestyles and emergence of pathogens.</title>
        <authorList>
            <person name="Haridas S."/>
            <person name="Albert R."/>
            <person name="Binder M."/>
            <person name="Bloem J."/>
            <person name="Labutti K."/>
            <person name="Salamov A."/>
            <person name="Andreopoulos B."/>
            <person name="Baker S."/>
            <person name="Barry K."/>
            <person name="Bills G."/>
            <person name="Bluhm B."/>
            <person name="Cannon C."/>
            <person name="Castanera R."/>
            <person name="Culley D."/>
            <person name="Daum C."/>
            <person name="Ezra D."/>
            <person name="Gonzalez J."/>
            <person name="Henrissat B."/>
            <person name="Kuo A."/>
            <person name="Liang C."/>
            <person name="Lipzen A."/>
            <person name="Lutzoni F."/>
            <person name="Magnuson J."/>
            <person name="Mondo S."/>
            <person name="Nolan M."/>
            <person name="Ohm R."/>
            <person name="Pangilinan J."/>
            <person name="Park H.-J."/>
            <person name="Ramirez L."/>
            <person name="Alfaro M."/>
            <person name="Sun H."/>
            <person name="Tritt A."/>
            <person name="Yoshinaga Y."/>
            <person name="Zwiers L.-H."/>
            <person name="Turgeon B."/>
            <person name="Goodwin S."/>
            <person name="Spatafora J."/>
            <person name="Crous P."/>
            <person name="Grigoriev I."/>
        </authorList>
    </citation>
    <scope>NUCLEOTIDE SEQUENCE</scope>
    <source>
        <strain evidence="12">CBS 675.92</strain>
    </source>
</reference>
<evidence type="ECO:0000313" key="12">
    <source>
        <dbReference type="EMBL" id="KAF1957520.1"/>
    </source>
</evidence>
<evidence type="ECO:0000256" key="4">
    <source>
        <dbReference type="ARBA" id="ARBA00022692"/>
    </source>
</evidence>
<dbReference type="PANTHER" id="PTHR28097:SF1">
    <property type="entry name" value="PHEROMONE A FACTOR RECEPTOR"/>
    <property type="match status" value="1"/>
</dbReference>
<evidence type="ECO:0000256" key="2">
    <source>
        <dbReference type="ARBA" id="ARBA00011085"/>
    </source>
</evidence>
<feature type="transmembrane region" description="Helical" evidence="11">
    <location>
        <begin position="52"/>
        <end position="74"/>
    </location>
</feature>
<dbReference type="Gene3D" id="1.20.1070.10">
    <property type="entry name" value="Rhodopsin 7-helix transmembrane proteins"/>
    <property type="match status" value="1"/>
</dbReference>
<keyword evidence="4 11" id="KW-0812">Transmembrane</keyword>
<feature type="transmembrane region" description="Helical" evidence="11">
    <location>
        <begin position="185"/>
        <end position="208"/>
    </location>
</feature>
<dbReference type="GO" id="GO:0000750">
    <property type="term" value="P:pheromone-dependent signal transduction involved in conjugation with cellular fusion"/>
    <property type="evidence" value="ECO:0007669"/>
    <property type="project" value="TreeGrafter"/>
</dbReference>
<keyword evidence="7 11" id="KW-0472">Membrane</keyword>
<protein>
    <submittedName>
        <fullName evidence="12">STE3-domain-containing protein</fullName>
    </submittedName>
</protein>
<comment type="similarity">
    <text evidence="2">Belongs to the G-protein coupled receptor 4 family.</text>
</comment>
<evidence type="ECO:0000256" key="11">
    <source>
        <dbReference type="SAM" id="Phobius"/>
    </source>
</evidence>
<evidence type="ECO:0000256" key="10">
    <source>
        <dbReference type="SAM" id="MobiDB-lite"/>
    </source>
</evidence>
<dbReference type="PRINTS" id="PR00899">
    <property type="entry name" value="GPCRSTE3"/>
</dbReference>
<organism evidence="12 13">
    <name type="scientific">Byssothecium circinans</name>
    <dbReference type="NCBI Taxonomy" id="147558"/>
    <lineage>
        <taxon>Eukaryota</taxon>
        <taxon>Fungi</taxon>
        <taxon>Dikarya</taxon>
        <taxon>Ascomycota</taxon>
        <taxon>Pezizomycotina</taxon>
        <taxon>Dothideomycetes</taxon>
        <taxon>Pleosporomycetidae</taxon>
        <taxon>Pleosporales</taxon>
        <taxon>Massarineae</taxon>
        <taxon>Massarinaceae</taxon>
        <taxon>Byssothecium</taxon>
    </lineage>
</organism>
<evidence type="ECO:0000256" key="1">
    <source>
        <dbReference type="ARBA" id="ARBA00004141"/>
    </source>
</evidence>
<feature type="transmembrane region" description="Helical" evidence="11">
    <location>
        <begin position="138"/>
        <end position="158"/>
    </location>
</feature>
<feature type="region of interest" description="Disordered" evidence="10">
    <location>
        <begin position="419"/>
        <end position="444"/>
    </location>
</feature>
<feature type="region of interest" description="Disordered" evidence="10">
    <location>
        <begin position="372"/>
        <end position="403"/>
    </location>
</feature>
<keyword evidence="6" id="KW-0297">G-protein coupled receptor</keyword>
<evidence type="ECO:0000256" key="6">
    <source>
        <dbReference type="ARBA" id="ARBA00023040"/>
    </source>
</evidence>
<dbReference type="CDD" id="cd14966">
    <property type="entry name" value="7tmD_STE3"/>
    <property type="match status" value="1"/>
</dbReference>
<dbReference type="InterPro" id="IPR001499">
    <property type="entry name" value="GPCR_STE3"/>
</dbReference>
<gene>
    <name evidence="12" type="ORF">CC80DRAFT_491617</name>
</gene>
<feature type="compositionally biased region" description="Polar residues" evidence="10">
    <location>
        <begin position="427"/>
        <end position="443"/>
    </location>
</feature>
<proteinExistence type="inferred from homology"/>
<evidence type="ECO:0000256" key="8">
    <source>
        <dbReference type="ARBA" id="ARBA00023170"/>
    </source>
</evidence>
<keyword evidence="8" id="KW-0675">Receptor</keyword>
<evidence type="ECO:0000313" key="13">
    <source>
        <dbReference type="Proteomes" id="UP000800035"/>
    </source>
</evidence>
<feature type="transmembrane region" description="Helical" evidence="11">
    <location>
        <begin position="94"/>
        <end position="112"/>
    </location>
</feature>
<keyword evidence="3" id="KW-0589">Pheromone response</keyword>
<feature type="transmembrane region" description="Helical" evidence="11">
    <location>
        <begin position="288"/>
        <end position="305"/>
    </location>
</feature>
<dbReference type="OrthoDB" id="2874149at2759"/>
<dbReference type="Proteomes" id="UP000800035">
    <property type="component" value="Unassembled WGS sequence"/>
</dbReference>
<evidence type="ECO:0000256" key="7">
    <source>
        <dbReference type="ARBA" id="ARBA00023136"/>
    </source>
</evidence>
<evidence type="ECO:0000256" key="5">
    <source>
        <dbReference type="ARBA" id="ARBA00022989"/>
    </source>
</evidence>
<sequence length="495" mass="55868">MTEDIYPLTHRSDPSDVVYPTYASAVFLPVIAFPATLLCVPPMIWHFKQRNVAAGSLMLWLTLINFFNAINPLIWPRDNVMEWWNGEGLCDIQVRIQVGAVVAFTSCSGVIARRLANVMDTRNITVAPSKRSRIVEKVLEIVCCWVIPLLIMIIYYVIQRVRYFIFAISGCVAAYDPSWPSVVLVWMWGPISTIIASYFAGLLIYRLYRYRREFQRLLAARNTSKSRFVRLFLMSVIFILCILPYQIFILYELAKTIEQDFEWSRVHGSDWNSVIKVPTAGSVRFDRWVEVVFGYILFMLFGTGTDAHNSYKRMLTSIGLGKFFPSLYIMRESGASTPASMSFIKGWTHKAKSLFSKGDTVDESFIDGTRSAASGTYSPTTARSMSLRPTHTNDPILPERPNKSKSLFSRVFGDPKVQQPSVLPVSTADSVNQTTASEKSPTKSLPAGVYAHAWSEVEPADRTSDDGVHIVHEVTQAHQHKAKDKVTDKDAGLWV</sequence>